<comment type="catalytic activity">
    <reaction evidence="10">
        <text>an acyl-CoA + a 1,2-diacyl-sn-glycerol = a triacyl-sn-glycerol + CoA</text>
        <dbReference type="Rhea" id="RHEA:10868"/>
        <dbReference type="ChEBI" id="CHEBI:17815"/>
        <dbReference type="ChEBI" id="CHEBI:57287"/>
        <dbReference type="ChEBI" id="CHEBI:58342"/>
        <dbReference type="ChEBI" id="CHEBI:64615"/>
        <dbReference type="EC" id="2.3.1.20"/>
    </reaction>
</comment>
<keyword evidence="6 14" id="KW-0808">Transferase</keyword>
<evidence type="ECO:0000313" key="15">
    <source>
        <dbReference type="Proteomes" id="UP000316747"/>
    </source>
</evidence>
<organism evidence="14 15">
    <name type="scientific">Humibacillus xanthopallidus</name>
    <dbReference type="NCBI Taxonomy" id="412689"/>
    <lineage>
        <taxon>Bacteria</taxon>
        <taxon>Bacillati</taxon>
        <taxon>Actinomycetota</taxon>
        <taxon>Actinomycetes</taxon>
        <taxon>Micrococcales</taxon>
        <taxon>Intrasporangiaceae</taxon>
        <taxon>Humibacillus</taxon>
    </lineage>
</organism>
<reference evidence="14 15" key="1">
    <citation type="submission" date="2019-06" db="EMBL/GenBank/DDBJ databases">
        <title>Genome sequencing of plant associated microbes to promote plant fitness in Sorghum bicolor and Oryza sativa.</title>
        <authorList>
            <person name="Coleman-Derr D."/>
        </authorList>
    </citation>
    <scope>NUCLEOTIDE SEQUENCE [LARGE SCALE GENOMIC DNA]</scope>
    <source>
        <strain evidence="14 15">KV-663</strain>
    </source>
</reference>
<dbReference type="SUPFAM" id="SSF52777">
    <property type="entry name" value="CoA-dependent acyltransferases"/>
    <property type="match status" value="1"/>
</dbReference>
<comment type="caution">
    <text evidence="14">The sequence shown here is derived from an EMBL/GenBank/DDBJ whole genome shotgun (WGS) entry which is preliminary data.</text>
</comment>
<evidence type="ECO:0000256" key="3">
    <source>
        <dbReference type="ARBA" id="ARBA00009587"/>
    </source>
</evidence>
<protein>
    <recommendedName>
        <fullName evidence="4">diacylglycerol O-acyltransferase</fullName>
        <ecNumber evidence="4">2.3.1.20</ecNumber>
    </recommendedName>
</protein>
<dbReference type="EMBL" id="VFPM01000001">
    <property type="protein sequence ID" value="TQM65184.1"/>
    <property type="molecule type" value="Genomic_DNA"/>
</dbReference>
<accession>A0A543I3L7</accession>
<comment type="similarity">
    <text evidence="3">Belongs to the long-chain O-acyltransferase family.</text>
</comment>
<feature type="region of interest" description="Disordered" evidence="11">
    <location>
        <begin position="1"/>
        <end position="27"/>
    </location>
</feature>
<dbReference type="GO" id="GO:0005886">
    <property type="term" value="C:plasma membrane"/>
    <property type="evidence" value="ECO:0007669"/>
    <property type="project" value="TreeGrafter"/>
</dbReference>
<dbReference type="Proteomes" id="UP000316747">
    <property type="component" value="Unassembled WGS sequence"/>
</dbReference>
<sequence length="623" mass="66087">MAEPPSGATAANPLDDVPESDVPESEDELVSDELELIELFELVEPFADACDTDWVATVWACASARWTPTAPTSTVEAVSRPAVQSLARCRARGMGRGDGFMRTPSREISTVTTADVGVLCDIRDLPQSTGSIGCGAPLVRPDWGVSRRQRLRALDAIFLPMETSTQSLHVGSVLVFEGPAPDPAAFRDHVIAAVAAVPCLGRRAMPMPLDLGRPIWVDAPDSDPADRVHHVSLEESGQAGDDHLLRDLVCEVMARRLDPDQPLWELWQVDGLTGGRWAVIAKAHHTMVDGESGSDLVAALLTGDAAPPTDADGPTAHRRSAPTLAAQPAPTRTALVGDLLRWLCLLPLRTIRLLLRSLHDPRGARRRAAQVRYGLRQVLVPDLPPSVLTGPLGAQQVWGWTSTDLAPLARTVGAAGATVNDAYIAALTGGLRRFLIGRGEPVESIVVRAIVPVSRRASEVHRTRAEQLQPGNLASAMFVVLPVDLDDAPARLAVVAARTADQKARGVPAATAAVVRVADHIPAVLLARGARAYGHSGQGRVNLVASNVRGPATEQRLLGRRLLELIPWLPTAEEVRVSTAMVTCAGRLTIGITADGAALPDLDDLVVAVARELTDLAAAHGSA</sequence>
<dbReference type="Pfam" id="PF03007">
    <property type="entry name" value="WS_DGAT_cat"/>
    <property type="match status" value="1"/>
</dbReference>
<evidence type="ECO:0000256" key="2">
    <source>
        <dbReference type="ARBA" id="ARBA00005189"/>
    </source>
</evidence>
<evidence type="ECO:0000256" key="1">
    <source>
        <dbReference type="ARBA" id="ARBA00004771"/>
    </source>
</evidence>
<dbReference type="GO" id="GO:0051701">
    <property type="term" value="P:biological process involved in interaction with host"/>
    <property type="evidence" value="ECO:0007669"/>
    <property type="project" value="TreeGrafter"/>
</dbReference>
<evidence type="ECO:0000256" key="8">
    <source>
        <dbReference type="ARBA" id="ARBA00023098"/>
    </source>
</evidence>
<keyword evidence="7" id="KW-0319">Glycerol metabolism</keyword>
<keyword evidence="8" id="KW-0443">Lipid metabolism</keyword>
<dbReference type="GO" id="GO:0004144">
    <property type="term" value="F:diacylglycerol O-acyltransferase activity"/>
    <property type="evidence" value="ECO:0007669"/>
    <property type="project" value="UniProtKB-EC"/>
</dbReference>
<feature type="compositionally biased region" description="Acidic residues" evidence="11">
    <location>
        <begin position="16"/>
        <end position="27"/>
    </location>
</feature>
<dbReference type="PANTHER" id="PTHR31650">
    <property type="entry name" value="O-ACYLTRANSFERASE (WSD1-LIKE) FAMILY PROTEIN"/>
    <property type="match status" value="1"/>
</dbReference>
<evidence type="ECO:0000256" key="10">
    <source>
        <dbReference type="ARBA" id="ARBA00048109"/>
    </source>
</evidence>
<evidence type="ECO:0000259" key="13">
    <source>
        <dbReference type="Pfam" id="PF06974"/>
    </source>
</evidence>
<dbReference type="GO" id="GO:0019432">
    <property type="term" value="P:triglyceride biosynthetic process"/>
    <property type="evidence" value="ECO:0007669"/>
    <property type="project" value="UniProtKB-UniPathway"/>
</dbReference>
<evidence type="ECO:0000313" key="14">
    <source>
        <dbReference type="EMBL" id="TQM65184.1"/>
    </source>
</evidence>
<dbReference type="EC" id="2.3.1.20" evidence="4"/>
<evidence type="ECO:0000259" key="12">
    <source>
        <dbReference type="Pfam" id="PF03007"/>
    </source>
</evidence>
<dbReference type="Pfam" id="PF06974">
    <property type="entry name" value="WS_DGAT_C"/>
    <property type="match status" value="1"/>
</dbReference>
<comment type="pathway">
    <text evidence="2">Lipid metabolism.</text>
</comment>
<feature type="domain" description="O-acyltransferase WSD1-like N-terminal" evidence="12">
    <location>
        <begin position="151"/>
        <end position="423"/>
    </location>
</feature>
<dbReference type="UniPathway" id="UPA00282"/>
<evidence type="ECO:0000256" key="6">
    <source>
        <dbReference type="ARBA" id="ARBA00022679"/>
    </source>
</evidence>
<dbReference type="InterPro" id="IPR045034">
    <property type="entry name" value="O-acyltransferase_WSD1-like"/>
</dbReference>
<dbReference type="InterPro" id="IPR023213">
    <property type="entry name" value="CAT-like_dom_sf"/>
</dbReference>
<dbReference type="InterPro" id="IPR004255">
    <property type="entry name" value="O-acyltransferase_WSD1_N"/>
</dbReference>
<evidence type="ECO:0000256" key="5">
    <source>
        <dbReference type="ARBA" id="ARBA00022516"/>
    </source>
</evidence>
<feature type="compositionally biased region" description="Low complexity" evidence="11">
    <location>
        <begin position="304"/>
        <end position="314"/>
    </location>
</feature>
<dbReference type="Gene3D" id="3.30.559.10">
    <property type="entry name" value="Chloramphenicol acetyltransferase-like domain"/>
    <property type="match status" value="1"/>
</dbReference>
<keyword evidence="5" id="KW-0444">Lipid biosynthesis</keyword>
<keyword evidence="15" id="KW-1185">Reference proteome</keyword>
<name>A0A543I3L7_9MICO</name>
<dbReference type="GO" id="GO:0006071">
    <property type="term" value="P:glycerol metabolic process"/>
    <property type="evidence" value="ECO:0007669"/>
    <property type="project" value="UniProtKB-KW"/>
</dbReference>
<dbReference type="GO" id="GO:0001666">
    <property type="term" value="P:response to hypoxia"/>
    <property type="evidence" value="ECO:0007669"/>
    <property type="project" value="TreeGrafter"/>
</dbReference>
<evidence type="ECO:0000256" key="9">
    <source>
        <dbReference type="ARBA" id="ARBA00023315"/>
    </source>
</evidence>
<comment type="pathway">
    <text evidence="1">Glycerolipid metabolism; triacylglycerol biosynthesis.</text>
</comment>
<keyword evidence="9 14" id="KW-0012">Acyltransferase</keyword>
<gene>
    <name evidence="14" type="ORF">FBY41_1570</name>
</gene>
<proteinExistence type="inferred from homology"/>
<evidence type="ECO:0000256" key="4">
    <source>
        <dbReference type="ARBA" id="ARBA00013244"/>
    </source>
</evidence>
<dbReference type="PANTHER" id="PTHR31650:SF1">
    <property type="entry name" value="WAX ESTER SYNTHASE_DIACYLGLYCEROL ACYLTRANSFERASE 4-RELATED"/>
    <property type="match status" value="1"/>
</dbReference>
<evidence type="ECO:0000256" key="11">
    <source>
        <dbReference type="SAM" id="MobiDB-lite"/>
    </source>
</evidence>
<feature type="domain" description="O-acyltransferase WSD1 C-terminal" evidence="13">
    <location>
        <begin position="471"/>
        <end position="616"/>
    </location>
</feature>
<feature type="region of interest" description="Disordered" evidence="11">
    <location>
        <begin position="304"/>
        <end position="326"/>
    </location>
</feature>
<dbReference type="GO" id="GO:0071731">
    <property type="term" value="P:response to nitric oxide"/>
    <property type="evidence" value="ECO:0007669"/>
    <property type="project" value="TreeGrafter"/>
</dbReference>
<evidence type="ECO:0000256" key="7">
    <source>
        <dbReference type="ARBA" id="ARBA00022798"/>
    </source>
</evidence>
<dbReference type="InterPro" id="IPR009721">
    <property type="entry name" value="O-acyltransferase_WSD1_C"/>
</dbReference>
<dbReference type="AlphaFoldDB" id="A0A543I3L7"/>